<sequence>MKFRHSIFLAAALALSLSACAGPAPVESAPTPTPSASSSPTAKPVPDVVGKTYLAARTALNNDDYFSRVVGKDGKEWTTNIVPDDSVLAVSMKPAAGETPDTDTIYITVNMTEAEFKAASAAKAETAKVAAEHAKLATRYTYNCGSYSATKPKYKSYKEVWASSDYKNGGTCYIEIDGRDSYGSVPLLPSEQKLVDLVASKGGDVSVPSATVGHIMVLCAKLDPDYADQIVARPEWRKSEAAAALTVCPDAPHAAILQAEITAVKVSDGAKIVGQTMEPGTWKTKPGAKDCYWSRTTGGGDIIDNNFVGFAPDGVTVTVYAGEGFESSRCGTWTKIG</sequence>
<dbReference type="CDD" id="cd06577">
    <property type="entry name" value="PASTA_pknB"/>
    <property type="match status" value="1"/>
</dbReference>
<feature type="region of interest" description="Disordered" evidence="1">
    <location>
        <begin position="24"/>
        <end position="44"/>
    </location>
</feature>
<evidence type="ECO:0000313" key="3">
    <source>
        <dbReference type="EMBL" id="XDV69654.1"/>
    </source>
</evidence>
<keyword evidence="2" id="KW-0732">Signal</keyword>
<dbReference type="AlphaFoldDB" id="A0AB39YJR3"/>
<evidence type="ECO:0000256" key="2">
    <source>
        <dbReference type="SAM" id="SignalP"/>
    </source>
</evidence>
<evidence type="ECO:0000256" key="1">
    <source>
        <dbReference type="SAM" id="MobiDB-lite"/>
    </source>
</evidence>
<name>A0AB39YJR3_9MICC</name>
<organism evidence="3">
    <name type="scientific">Paenarthrobacter sp. AMU7</name>
    <dbReference type="NCBI Taxonomy" id="3162492"/>
    <lineage>
        <taxon>Bacteria</taxon>
        <taxon>Bacillati</taxon>
        <taxon>Actinomycetota</taxon>
        <taxon>Actinomycetes</taxon>
        <taxon>Micrococcales</taxon>
        <taxon>Micrococcaceae</taxon>
        <taxon>Paenarthrobacter</taxon>
    </lineage>
</organism>
<protein>
    <submittedName>
        <fullName evidence="3">PASTA domain-containing protein</fullName>
    </submittedName>
</protein>
<reference evidence="3" key="1">
    <citation type="submission" date="2024-07" db="EMBL/GenBank/DDBJ databases">
        <authorList>
            <person name="Li J."/>
            <person name="Wei H."/>
            <person name="Ma J."/>
        </authorList>
    </citation>
    <scope>NUCLEOTIDE SEQUENCE</scope>
    <source>
        <strain evidence="3">AMU7</strain>
    </source>
</reference>
<dbReference type="PROSITE" id="PS51257">
    <property type="entry name" value="PROKAR_LIPOPROTEIN"/>
    <property type="match status" value="1"/>
</dbReference>
<dbReference type="EMBL" id="CP165735">
    <property type="protein sequence ID" value="XDV69654.1"/>
    <property type="molecule type" value="Genomic_DNA"/>
</dbReference>
<dbReference type="InterPro" id="IPR005543">
    <property type="entry name" value="PASTA_dom"/>
</dbReference>
<dbReference type="Gene3D" id="3.30.10.20">
    <property type="match status" value="1"/>
</dbReference>
<accession>A0AB39YJR3</accession>
<dbReference type="RefSeq" id="WP_369744482.1">
    <property type="nucleotide sequence ID" value="NZ_CP165735.1"/>
</dbReference>
<proteinExistence type="predicted"/>
<feature type="chain" id="PRO_5044218715" evidence="2">
    <location>
        <begin position="22"/>
        <end position="337"/>
    </location>
</feature>
<feature type="signal peptide" evidence="2">
    <location>
        <begin position="1"/>
        <end position="21"/>
    </location>
</feature>
<gene>
    <name evidence="3" type="ORF">ABQM86_11675</name>
</gene>